<evidence type="ECO:0000313" key="3">
    <source>
        <dbReference type="Proteomes" id="UP001152798"/>
    </source>
</evidence>
<keyword evidence="3" id="KW-1185">Reference proteome</keyword>
<evidence type="ECO:0000256" key="1">
    <source>
        <dbReference type="SAM" id="Phobius"/>
    </source>
</evidence>
<name>A0A9P0H6H9_NEZVI</name>
<dbReference type="Proteomes" id="UP001152798">
    <property type="component" value="Chromosome 3"/>
</dbReference>
<organism evidence="2 3">
    <name type="scientific">Nezara viridula</name>
    <name type="common">Southern green stink bug</name>
    <name type="synonym">Cimex viridulus</name>
    <dbReference type="NCBI Taxonomy" id="85310"/>
    <lineage>
        <taxon>Eukaryota</taxon>
        <taxon>Metazoa</taxon>
        <taxon>Ecdysozoa</taxon>
        <taxon>Arthropoda</taxon>
        <taxon>Hexapoda</taxon>
        <taxon>Insecta</taxon>
        <taxon>Pterygota</taxon>
        <taxon>Neoptera</taxon>
        <taxon>Paraneoptera</taxon>
        <taxon>Hemiptera</taxon>
        <taxon>Heteroptera</taxon>
        <taxon>Panheteroptera</taxon>
        <taxon>Pentatomomorpha</taxon>
        <taxon>Pentatomoidea</taxon>
        <taxon>Pentatomidae</taxon>
        <taxon>Pentatominae</taxon>
        <taxon>Nezara</taxon>
    </lineage>
</organism>
<proteinExistence type="predicted"/>
<evidence type="ECO:0000313" key="2">
    <source>
        <dbReference type="EMBL" id="CAH1396390.1"/>
    </source>
</evidence>
<accession>A0A9P0H6H9</accession>
<protein>
    <submittedName>
        <fullName evidence="2">Uncharacterized protein</fullName>
    </submittedName>
</protein>
<feature type="transmembrane region" description="Helical" evidence="1">
    <location>
        <begin position="30"/>
        <end position="51"/>
    </location>
</feature>
<dbReference type="AlphaFoldDB" id="A0A9P0H6H9"/>
<reference evidence="2" key="1">
    <citation type="submission" date="2022-01" db="EMBL/GenBank/DDBJ databases">
        <authorList>
            <person name="King R."/>
        </authorList>
    </citation>
    <scope>NUCLEOTIDE SEQUENCE</scope>
</reference>
<dbReference type="OrthoDB" id="6599992at2759"/>
<keyword evidence="1" id="KW-1133">Transmembrane helix</keyword>
<sequence>MRILELTIRGAGEAVGTQSILSIQEAEMKYTILLLFLAFFVGAVLGMPTWFDQLFNLNGRRREAAPRQSRDYYKTSCRIINPDPYAFPGRAPYPAQPFCPY</sequence>
<keyword evidence="1" id="KW-0812">Transmembrane</keyword>
<dbReference type="EMBL" id="OV725079">
    <property type="protein sequence ID" value="CAH1396390.1"/>
    <property type="molecule type" value="Genomic_DNA"/>
</dbReference>
<gene>
    <name evidence="2" type="ORF">NEZAVI_LOCUS6470</name>
</gene>
<keyword evidence="1" id="KW-0472">Membrane</keyword>